<protein>
    <submittedName>
        <fullName evidence="6">LysR family transcriptional regulator</fullName>
    </submittedName>
</protein>
<accession>A0A447JBG6</accession>
<evidence type="ECO:0000313" key="6">
    <source>
        <dbReference type="EMBL" id="VDY37614.1"/>
    </source>
</evidence>
<keyword evidence="3" id="KW-0238">DNA-binding</keyword>
<proteinExistence type="inferred from homology"/>
<dbReference type="AlphaFoldDB" id="A0A447JBG6"/>
<dbReference type="GO" id="GO:0003677">
    <property type="term" value="F:DNA binding"/>
    <property type="evidence" value="ECO:0007669"/>
    <property type="project" value="UniProtKB-KW"/>
</dbReference>
<dbReference type="GO" id="GO:0003700">
    <property type="term" value="F:DNA-binding transcription factor activity"/>
    <property type="evidence" value="ECO:0007669"/>
    <property type="project" value="InterPro"/>
</dbReference>
<dbReference type="InterPro" id="IPR036390">
    <property type="entry name" value="WH_DNA-bd_sf"/>
</dbReference>
<sequence length="74" mass="8218">MERLKRMSVFAKVVEFGSFTAAARQLQMSVSSISQTVAKLEDELQVKLLNRSTRSIGAHRSWKNLLSGLSSYAA</sequence>
<dbReference type="InterPro" id="IPR000847">
    <property type="entry name" value="LysR_HTH_N"/>
</dbReference>
<dbReference type="EMBL" id="LR133909">
    <property type="protein sequence ID" value="VDY37614.1"/>
    <property type="molecule type" value="Genomic_DNA"/>
</dbReference>
<dbReference type="PRINTS" id="PR00039">
    <property type="entry name" value="HTHLYSR"/>
</dbReference>
<dbReference type="Proteomes" id="UP000281393">
    <property type="component" value="Chromosome"/>
</dbReference>
<keyword evidence="2" id="KW-0805">Transcription regulation</keyword>
<keyword evidence="4" id="KW-0804">Transcription</keyword>
<name>A0A447JBG6_SALET</name>
<dbReference type="Pfam" id="PF00126">
    <property type="entry name" value="HTH_1"/>
    <property type="match status" value="1"/>
</dbReference>
<organism evidence="6 7">
    <name type="scientific">Salmonella enterica subsp. enterica serovar Daytona</name>
    <dbReference type="NCBI Taxonomy" id="1962639"/>
    <lineage>
        <taxon>Bacteria</taxon>
        <taxon>Pseudomonadati</taxon>
        <taxon>Pseudomonadota</taxon>
        <taxon>Gammaproteobacteria</taxon>
        <taxon>Enterobacterales</taxon>
        <taxon>Enterobacteriaceae</taxon>
        <taxon>Salmonella</taxon>
    </lineage>
</organism>
<dbReference type="InterPro" id="IPR036388">
    <property type="entry name" value="WH-like_DNA-bd_sf"/>
</dbReference>
<dbReference type="PROSITE" id="PS50931">
    <property type="entry name" value="HTH_LYSR"/>
    <property type="match status" value="1"/>
</dbReference>
<evidence type="ECO:0000313" key="7">
    <source>
        <dbReference type="Proteomes" id="UP000281393"/>
    </source>
</evidence>
<evidence type="ECO:0000256" key="4">
    <source>
        <dbReference type="ARBA" id="ARBA00023163"/>
    </source>
</evidence>
<dbReference type="Gene3D" id="1.10.10.10">
    <property type="entry name" value="Winged helix-like DNA-binding domain superfamily/Winged helix DNA-binding domain"/>
    <property type="match status" value="1"/>
</dbReference>
<dbReference type="SUPFAM" id="SSF46785">
    <property type="entry name" value="Winged helix' DNA-binding domain"/>
    <property type="match status" value="1"/>
</dbReference>
<gene>
    <name evidence="6" type="primary">cynR_1</name>
    <name evidence="6" type="ORF">NCTC7102_00637</name>
</gene>
<dbReference type="PANTHER" id="PTHR30537:SF5">
    <property type="entry name" value="HTH-TYPE TRANSCRIPTIONAL ACTIVATOR TTDR-RELATED"/>
    <property type="match status" value="1"/>
</dbReference>
<dbReference type="InterPro" id="IPR058163">
    <property type="entry name" value="LysR-type_TF_proteobact-type"/>
</dbReference>
<evidence type="ECO:0000259" key="5">
    <source>
        <dbReference type="PROSITE" id="PS50931"/>
    </source>
</evidence>
<reference evidence="6 7" key="1">
    <citation type="submission" date="2018-12" db="EMBL/GenBank/DDBJ databases">
        <authorList>
            <consortium name="Pathogen Informatics"/>
        </authorList>
    </citation>
    <scope>NUCLEOTIDE SEQUENCE [LARGE SCALE GENOMIC DNA]</scope>
    <source>
        <strain evidence="6 7">NCTC7102</strain>
    </source>
</reference>
<dbReference type="PANTHER" id="PTHR30537">
    <property type="entry name" value="HTH-TYPE TRANSCRIPTIONAL REGULATOR"/>
    <property type="match status" value="1"/>
</dbReference>
<dbReference type="FunFam" id="1.10.10.10:FF:000001">
    <property type="entry name" value="LysR family transcriptional regulator"/>
    <property type="match status" value="1"/>
</dbReference>
<feature type="domain" description="HTH lysR-type" evidence="5">
    <location>
        <begin position="1"/>
        <end position="59"/>
    </location>
</feature>
<comment type="similarity">
    <text evidence="1">Belongs to the LysR transcriptional regulatory family.</text>
</comment>
<evidence type="ECO:0000256" key="1">
    <source>
        <dbReference type="ARBA" id="ARBA00009437"/>
    </source>
</evidence>
<evidence type="ECO:0000256" key="2">
    <source>
        <dbReference type="ARBA" id="ARBA00023015"/>
    </source>
</evidence>
<evidence type="ECO:0000256" key="3">
    <source>
        <dbReference type="ARBA" id="ARBA00023125"/>
    </source>
</evidence>